<feature type="compositionally biased region" description="Polar residues" evidence="5">
    <location>
        <begin position="696"/>
        <end position="705"/>
    </location>
</feature>
<evidence type="ECO:0000256" key="5">
    <source>
        <dbReference type="SAM" id="MobiDB-lite"/>
    </source>
</evidence>
<dbReference type="GO" id="GO:0000981">
    <property type="term" value="F:DNA-binding transcription factor activity, RNA polymerase II-specific"/>
    <property type="evidence" value="ECO:0007669"/>
    <property type="project" value="InterPro"/>
</dbReference>
<feature type="compositionally biased region" description="Polar residues" evidence="5">
    <location>
        <begin position="1"/>
        <end position="17"/>
    </location>
</feature>
<evidence type="ECO:0000256" key="4">
    <source>
        <dbReference type="ARBA" id="ARBA00023242"/>
    </source>
</evidence>
<dbReference type="SMART" id="SM00066">
    <property type="entry name" value="GAL4"/>
    <property type="match status" value="1"/>
</dbReference>
<dbReference type="STRING" id="1306861.A0A4U6X1S0"/>
<keyword evidence="9" id="KW-1185">Reference proteome</keyword>
<sequence>MAMGSLSATPDPSSKASDSYRPHPVLLSLSLHSLIYLNAVNGGHHMKTLQSHEATGASSSSSTPPSSSSRKRKRKIKNETDNEDAMPAQAAVKARSANARKVKCSGEQPCRNCSRNNLECEFGDGRKRYSEACVDSEIGLISKAELAKQPRPHPSPQSRGVSAGVSNPSPTGIAPFEPTGEVPPPSYASIESAPGPLFEQRLRSLFHENNGKDGDSPERDAPEHLENEDPRDLPFTPEWTSTNELIKGIPHQAFPKEVESNRLLNLFNSYMGVTQHFLDQRTFTDNMTLLFQSQASRARQMDTPWFTLYLLVMAMGKLMEEDPREVRGPPGAFWFAEAMRRLPPLHSISEYGIVGLEILCLATTYLQWNDRKNDSYFFVGTTVRLALTLGCNLPFSEQKCLPSERAHRMRVWWTVYMLDQRISAGLGRPASVDDRHLSFDLPGPSPGFDSPEPLNVNVQIARTTGEIMSSLYSRGALSQADLVRKMRNLLQSLHDTGRSIPANLAIDFSNKQFEVTRAGASLYLRLFQAIILCIRPILLQKVKDKVQKTEKQGSVSSAISQLCLLCNESALRIIRILMAMQRQEEIAPFAFFDLDAAFAAAFVLIMRGFAHKNDSQKPPPQELFQAIEFMEYLSQAGNNAAAQRLKDVRQFSAHVWVNVVAFDKDHDVQMGESGEAAGGGVPRAGNTPGSVLPGQLGQQPSASQMPLTTPTPSSSVPSWEGEMFGGPDADTYGADTLFGLNLDENLEQAFGLEAAEGIYNSFNDPTLPLTGVDQLDWAELEKMMAPGGYGS</sequence>
<dbReference type="GO" id="GO:0008270">
    <property type="term" value="F:zinc ion binding"/>
    <property type="evidence" value="ECO:0007669"/>
    <property type="project" value="InterPro"/>
</dbReference>
<dbReference type="InterPro" id="IPR007219">
    <property type="entry name" value="XnlR_reg_dom"/>
</dbReference>
<proteinExistence type="predicted"/>
<dbReference type="SUPFAM" id="SSF57701">
    <property type="entry name" value="Zn2/Cys6 DNA-binding domain"/>
    <property type="match status" value="1"/>
</dbReference>
<feature type="region of interest" description="Disordered" evidence="5">
    <location>
        <begin position="50"/>
        <end position="94"/>
    </location>
</feature>
<evidence type="ECO:0000256" key="3">
    <source>
        <dbReference type="ARBA" id="ARBA00023163"/>
    </source>
</evidence>
<gene>
    <name evidence="8" type="primary">SPAC3C7.04</name>
    <name evidence="8" type="ORF">CTA1_9209</name>
</gene>
<evidence type="ECO:0000313" key="8">
    <source>
        <dbReference type="EMBL" id="TKW49290.1"/>
    </source>
</evidence>
<dbReference type="CDD" id="cd00067">
    <property type="entry name" value="GAL4"/>
    <property type="match status" value="1"/>
</dbReference>
<feature type="domain" description="Xylanolytic transcriptional activator regulatory" evidence="7">
    <location>
        <begin position="375"/>
        <end position="450"/>
    </location>
</feature>
<dbReference type="Pfam" id="PF00172">
    <property type="entry name" value="Zn_clus"/>
    <property type="match status" value="1"/>
</dbReference>
<dbReference type="CDD" id="cd12148">
    <property type="entry name" value="fungal_TF_MHR"/>
    <property type="match status" value="1"/>
</dbReference>
<reference evidence="8 9" key="1">
    <citation type="journal article" date="2019" name="PLoS ONE">
        <title>Comparative genome analysis indicates high evolutionary potential of pathogenicity genes in Colletotrichum tanaceti.</title>
        <authorList>
            <person name="Lelwala R.V."/>
            <person name="Korhonen P.K."/>
            <person name="Young N.D."/>
            <person name="Scott J.B."/>
            <person name="Ades P.A."/>
            <person name="Gasser R.B."/>
            <person name="Taylor P.W.J."/>
        </authorList>
    </citation>
    <scope>NUCLEOTIDE SEQUENCE [LARGE SCALE GENOMIC DNA]</scope>
    <source>
        <strain evidence="8">BRIP57314</strain>
    </source>
</reference>
<feature type="domain" description="Zn(2)-C6 fungal-type" evidence="6">
    <location>
        <begin position="94"/>
        <end position="131"/>
    </location>
</feature>
<organism evidence="8 9">
    <name type="scientific">Colletotrichum tanaceti</name>
    <dbReference type="NCBI Taxonomy" id="1306861"/>
    <lineage>
        <taxon>Eukaryota</taxon>
        <taxon>Fungi</taxon>
        <taxon>Dikarya</taxon>
        <taxon>Ascomycota</taxon>
        <taxon>Pezizomycotina</taxon>
        <taxon>Sordariomycetes</taxon>
        <taxon>Hypocreomycetidae</taxon>
        <taxon>Glomerellales</taxon>
        <taxon>Glomerellaceae</taxon>
        <taxon>Colletotrichum</taxon>
        <taxon>Colletotrichum destructivum species complex</taxon>
    </lineage>
</organism>
<keyword evidence="3" id="KW-0804">Transcription</keyword>
<dbReference type="SMART" id="SM00906">
    <property type="entry name" value="Fungal_trans"/>
    <property type="match status" value="1"/>
</dbReference>
<feature type="region of interest" description="Disordered" evidence="5">
    <location>
        <begin position="670"/>
        <end position="717"/>
    </location>
</feature>
<dbReference type="PANTHER" id="PTHR47424">
    <property type="entry name" value="REGULATORY PROTEIN GAL4"/>
    <property type="match status" value="1"/>
</dbReference>
<feature type="compositionally biased region" description="Basic and acidic residues" evidence="5">
    <location>
        <begin position="207"/>
        <end position="232"/>
    </location>
</feature>
<feature type="compositionally biased region" description="Low complexity" evidence="5">
    <location>
        <begin position="706"/>
        <end position="717"/>
    </location>
</feature>
<keyword evidence="4" id="KW-0539">Nucleus</keyword>
<dbReference type="EMBL" id="PJEX01000574">
    <property type="protein sequence ID" value="TKW49290.1"/>
    <property type="molecule type" value="Genomic_DNA"/>
</dbReference>
<evidence type="ECO:0000256" key="2">
    <source>
        <dbReference type="ARBA" id="ARBA00023015"/>
    </source>
</evidence>
<dbReference type="AlphaFoldDB" id="A0A4U6X1S0"/>
<comment type="caution">
    <text evidence="8">The sequence shown here is derived from an EMBL/GenBank/DDBJ whole genome shotgun (WGS) entry which is preliminary data.</text>
</comment>
<dbReference type="InterPro" id="IPR001138">
    <property type="entry name" value="Zn2Cys6_DnaBD"/>
</dbReference>
<feature type="compositionally biased region" description="Polar residues" evidence="5">
    <location>
        <begin position="156"/>
        <end position="170"/>
    </location>
</feature>
<evidence type="ECO:0000313" key="9">
    <source>
        <dbReference type="Proteomes" id="UP000310108"/>
    </source>
</evidence>
<dbReference type="PANTHER" id="PTHR47424:SF6">
    <property type="entry name" value="PROLINE UTILIZATION TRANS-ACTIVATOR"/>
    <property type="match status" value="1"/>
</dbReference>
<feature type="region of interest" description="Disordered" evidence="5">
    <location>
        <begin position="207"/>
        <end position="237"/>
    </location>
</feature>
<keyword evidence="2" id="KW-0805">Transcription regulation</keyword>
<name>A0A4U6X1S0_9PEZI</name>
<evidence type="ECO:0000259" key="7">
    <source>
        <dbReference type="SMART" id="SM00906"/>
    </source>
</evidence>
<dbReference type="Gene3D" id="4.10.240.10">
    <property type="entry name" value="Zn(2)-C6 fungal-type DNA-binding domain"/>
    <property type="match status" value="1"/>
</dbReference>
<evidence type="ECO:0000256" key="1">
    <source>
        <dbReference type="ARBA" id="ARBA00022723"/>
    </source>
</evidence>
<dbReference type="GO" id="GO:0006351">
    <property type="term" value="P:DNA-templated transcription"/>
    <property type="evidence" value="ECO:0007669"/>
    <property type="project" value="InterPro"/>
</dbReference>
<feature type="compositionally biased region" description="Low complexity" evidence="5">
    <location>
        <begin position="58"/>
        <end position="68"/>
    </location>
</feature>
<protein>
    <submittedName>
        <fullName evidence="8">Putative transcriptional regulatory protein C3C7.04</fullName>
    </submittedName>
</protein>
<dbReference type="GO" id="GO:0003677">
    <property type="term" value="F:DNA binding"/>
    <property type="evidence" value="ECO:0007669"/>
    <property type="project" value="InterPro"/>
</dbReference>
<dbReference type="InterPro" id="IPR051127">
    <property type="entry name" value="Fungal_SecMet_Regulators"/>
</dbReference>
<dbReference type="InterPro" id="IPR036864">
    <property type="entry name" value="Zn2-C6_fun-type_DNA-bd_sf"/>
</dbReference>
<accession>A0A4U6X1S0</accession>
<feature type="region of interest" description="Disordered" evidence="5">
    <location>
        <begin position="1"/>
        <end position="20"/>
    </location>
</feature>
<evidence type="ECO:0000259" key="6">
    <source>
        <dbReference type="SMART" id="SM00066"/>
    </source>
</evidence>
<dbReference type="Proteomes" id="UP000310108">
    <property type="component" value="Unassembled WGS sequence"/>
</dbReference>
<keyword evidence="1" id="KW-0479">Metal-binding</keyword>
<dbReference type="Pfam" id="PF04082">
    <property type="entry name" value="Fungal_trans"/>
    <property type="match status" value="1"/>
</dbReference>
<feature type="region of interest" description="Disordered" evidence="5">
    <location>
        <begin position="144"/>
        <end position="192"/>
    </location>
</feature>